<evidence type="ECO:0000256" key="6">
    <source>
        <dbReference type="HAMAP-Rule" id="MF_00229"/>
    </source>
</evidence>
<dbReference type="AlphaFoldDB" id="A0A2U3K3K7"/>
<gene>
    <name evidence="6 10" type="primary">hutH</name>
    <name evidence="10" type="ORF">SBF1_1290015</name>
</gene>
<proteinExistence type="inferred from homology"/>
<dbReference type="GO" id="GO:0019556">
    <property type="term" value="P:L-histidine catabolic process to glutamate and formamide"/>
    <property type="evidence" value="ECO:0007669"/>
    <property type="project" value="UniProtKB-UniPathway"/>
</dbReference>
<dbReference type="GO" id="GO:0004397">
    <property type="term" value="F:histidine ammonia-lyase activity"/>
    <property type="evidence" value="ECO:0007669"/>
    <property type="project" value="UniProtKB-UniRule"/>
</dbReference>
<dbReference type="PROSITE" id="PS00488">
    <property type="entry name" value="PAL_HISTIDASE"/>
    <property type="match status" value="1"/>
</dbReference>
<feature type="modified residue" description="2,3-didehydroalanine (Ser)" evidence="6">
    <location>
        <position position="192"/>
    </location>
</feature>
<reference evidence="11" key="1">
    <citation type="submission" date="2018-02" db="EMBL/GenBank/DDBJ databases">
        <authorList>
            <person name="Hausmann B."/>
        </authorList>
    </citation>
    <scope>NUCLEOTIDE SEQUENCE [LARGE SCALE GENOMIC DNA]</scope>
    <source>
        <strain evidence="11">Peat soil MAG SbF1</strain>
    </source>
</reference>
<evidence type="ECO:0000313" key="11">
    <source>
        <dbReference type="Proteomes" id="UP000238916"/>
    </source>
</evidence>
<name>A0A2U3K3K7_9FIRM</name>
<dbReference type="PANTHER" id="PTHR10362">
    <property type="entry name" value="HISTIDINE AMMONIA-LYASE"/>
    <property type="match status" value="1"/>
</dbReference>
<dbReference type="GO" id="GO:0005737">
    <property type="term" value="C:cytoplasm"/>
    <property type="evidence" value="ECO:0007669"/>
    <property type="project" value="UniProtKB-SubCell"/>
</dbReference>
<dbReference type="GO" id="GO:0019557">
    <property type="term" value="P:L-histidine catabolic process to glutamate and formate"/>
    <property type="evidence" value="ECO:0007669"/>
    <property type="project" value="UniProtKB-UniPathway"/>
</dbReference>
<keyword evidence="6" id="KW-0963">Cytoplasm</keyword>
<dbReference type="EMBL" id="OMOF01000034">
    <property type="protein sequence ID" value="SPF34255.1"/>
    <property type="molecule type" value="Genomic_DNA"/>
</dbReference>
<evidence type="ECO:0000256" key="2">
    <source>
        <dbReference type="ARBA" id="ARBA00012994"/>
    </source>
</evidence>
<dbReference type="HAMAP" id="MF_00229">
    <property type="entry name" value="His_ammonia_lyase"/>
    <property type="match status" value="1"/>
</dbReference>
<dbReference type="InterPro" id="IPR008948">
    <property type="entry name" value="L-Aspartase-like"/>
</dbReference>
<dbReference type="SUPFAM" id="SSF48557">
    <property type="entry name" value="L-aspartase-like"/>
    <property type="match status" value="1"/>
</dbReference>
<dbReference type="InterPro" id="IPR024083">
    <property type="entry name" value="Fumarase/histidase_N"/>
</dbReference>
<comment type="PTM">
    <text evidence="6">Contains an active site 4-methylidene-imidazol-5-one (MIO), which is formed autocatalytically by cyclization and dehydration of residues Ala-Ser-Gly.</text>
</comment>
<dbReference type="NCBIfam" id="TIGR01225">
    <property type="entry name" value="hutH"/>
    <property type="match status" value="1"/>
</dbReference>
<keyword evidence="3 6" id="KW-0369">Histidine metabolism</keyword>
<evidence type="ECO:0000256" key="9">
    <source>
        <dbReference type="RuleBase" id="RU004480"/>
    </source>
</evidence>
<organism evidence="10 11">
    <name type="scientific">Candidatus Desulfosporosinus infrequens</name>
    <dbReference type="NCBI Taxonomy" id="2043169"/>
    <lineage>
        <taxon>Bacteria</taxon>
        <taxon>Bacillati</taxon>
        <taxon>Bacillota</taxon>
        <taxon>Clostridia</taxon>
        <taxon>Eubacteriales</taxon>
        <taxon>Desulfitobacteriaceae</taxon>
        <taxon>Desulfosporosinus</taxon>
    </lineage>
</organism>
<dbReference type="CDD" id="cd00332">
    <property type="entry name" value="PAL-HAL"/>
    <property type="match status" value="1"/>
</dbReference>
<evidence type="ECO:0000256" key="7">
    <source>
        <dbReference type="RuleBase" id="RU003954"/>
    </source>
</evidence>
<dbReference type="NCBIfam" id="NF006871">
    <property type="entry name" value="PRK09367.1"/>
    <property type="match status" value="1"/>
</dbReference>
<keyword evidence="4 6" id="KW-0456">Lyase</keyword>
<accession>A0A2U3K3K7</accession>
<dbReference type="InterPro" id="IPR005921">
    <property type="entry name" value="HutH"/>
</dbReference>
<dbReference type="EC" id="4.3.1.3" evidence="2 6"/>
<dbReference type="Pfam" id="PF00221">
    <property type="entry name" value="Lyase_aromatic"/>
    <property type="match status" value="1"/>
</dbReference>
<evidence type="ECO:0000256" key="1">
    <source>
        <dbReference type="ARBA" id="ARBA00005113"/>
    </source>
</evidence>
<dbReference type="FunFam" id="1.20.200.10:FF:000003">
    <property type="entry name" value="Histidine ammonia-lyase"/>
    <property type="match status" value="1"/>
</dbReference>
<comment type="subcellular location">
    <subcellularLocation>
        <location evidence="6 9">Cytoplasm</location>
    </subcellularLocation>
</comment>
<dbReference type="FunFam" id="1.10.275.10:FF:000005">
    <property type="entry name" value="Histidine ammonia-lyase"/>
    <property type="match status" value="1"/>
</dbReference>
<evidence type="ECO:0000256" key="4">
    <source>
        <dbReference type="ARBA" id="ARBA00023239"/>
    </source>
</evidence>
<evidence type="ECO:0000256" key="8">
    <source>
        <dbReference type="RuleBase" id="RU004479"/>
    </source>
</evidence>
<evidence type="ECO:0000256" key="3">
    <source>
        <dbReference type="ARBA" id="ARBA00022808"/>
    </source>
</evidence>
<comment type="pathway">
    <text evidence="1 6 8">Amino-acid degradation; L-histidine degradation into L-glutamate; N-formimidoyl-L-glutamate from L-histidine: step 1/3.</text>
</comment>
<evidence type="ECO:0000256" key="5">
    <source>
        <dbReference type="ARBA" id="ARBA00049269"/>
    </source>
</evidence>
<dbReference type="Gene3D" id="1.10.275.10">
    <property type="entry name" value="Fumarase/aspartase (N-terminal domain)"/>
    <property type="match status" value="1"/>
</dbReference>
<comment type="catalytic activity">
    <reaction evidence="5 6 8">
        <text>L-histidine = trans-urocanate + NH4(+)</text>
        <dbReference type="Rhea" id="RHEA:21232"/>
        <dbReference type="ChEBI" id="CHEBI:17771"/>
        <dbReference type="ChEBI" id="CHEBI:28938"/>
        <dbReference type="ChEBI" id="CHEBI:57595"/>
        <dbReference type="EC" id="4.3.1.3"/>
    </reaction>
</comment>
<dbReference type="Proteomes" id="UP000238916">
    <property type="component" value="Unassembled WGS sequence"/>
</dbReference>
<evidence type="ECO:0000313" key="10">
    <source>
        <dbReference type="EMBL" id="SPF34255.1"/>
    </source>
</evidence>
<comment type="similarity">
    <text evidence="6 7">Belongs to the PAL/histidase family.</text>
</comment>
<dbReference type="UniPathway" id="UPA00379">
    <property type="reaction ID" value="UER00549"/>
</dbReference>
<dbReference type="Gene3D" id="1.20.200.10">
    <property type="entry name" value="Fumarase/aspartase (Central domain)"/>
    <property type="match status" value="1"/>
</dbReference>
<dbReference type="InterPro" id="IPR022313">
    <property type="entry name" value="Phe/His_NH3-lyase_AS"/>
</dbReference>
<sequence>MHATLIPVFCSLIANLIERIKLKVQAFYFCALSEMKGMVIDMSEVFSEQPKVILDGETLTLEQVVAVARYGAQVDLHSAAKEKVLRSRDYVDRLIEENQLVYGITTGFGMFSNVVISKEDAKKLQRNLIMSHSTGVGEPLPAEVVRAILLLRANALAKGFSGIRLSTLEKLIEVLNSGIIPVVPEKGSLGASGDLAPLSHMVLVLLGEGEAFYNGCRMSGQEALAQAKIMPVVLEGKEGLALINGTQVMTAIAALAIWDAEILWESANITAALSLEALEGILDAFDPKIHAVRPHLGQIKVAKQICLLTEGSTFVAGERHPRVQDAYSFRCVPQVHGASGDAVAYVKKVVEIEINSATDNPLIFPDDKQVLSGGNFHGQPIALVMDFLSIAVAELANIAERRVERLVNPNLSGLPAFLTPNGGLNSGFMIVQYSAASLVSENKTLAHPASVDSIPSSANQEDHVSMGTIAARKARIIIENTAHVVAMELLSACQAVDLRGGKEELKLGKGSVGAYQLLRSKVSTLGEDRVMYPDIQLAKALVSSGKLVETVRSNLRAKE</sequence>
<dbReference type="InterPro" id="IPR001106">
    <property type="entry name" value="Aromatic_Lyase"/>
</dbReference>
<protein>
    <recommendedName>
        <fullName evidence="2 6">Histidine ammonia-lyase</fullName>
        <shortName evidence="6">Histidase</shortName>
        <ecNumber evidence="2 6">4.3.1.3</ecNumber>
    </recommendedName>
</protein>
<feature type="cross-link" description="5-imidazolinone (Ala-Gly)" evidence="6">
    <location>
        <begin position="191"/>
        <end position="193"/>
    </location>
</feature>